<keyword evidence="2 4" id="KW-0560">Oxidoreductase</keyword>
<dbReference type="GO" id="GO:0016620">
    <property type="term" value="F:oxidoreductase activity, acting on the aldehyde or oxo group of donors, NAD or NADP as acceptor"/>
    <property type="evidence" value="ECO:0007669"/>
    <property type="project" value="InterPro"/>
</dbReference>
<dbReference type="Pfam" id="PF00171">
    <property type="entry name" value="Aldedh"/>
    <property type="match status" value="1"/>
</dbReference>
<dbReference type="AlphaFoldDB" id="A0A9X2X297"/>
<comment type="caution">
    <text evidence="6">The sequence shown here is derived from an EMBL/GenBank/DDBJ whole genome shotgun (WGS) entry which is preliminary data.</text>
</comment>
<dbReference type="Proteomes" id="UP001145353">
    <property type="component" value="Unassembled WGS sequence"/>
</dbReference>
<evidence type="ECO:0000259" key="5">
    <source>
        <dbReference type="Pfam" id="PF00171"/>
    </source>
</evidence>
<dbReference type="PROSITE" id="PS00687">
    <property type="entry name" value="ALDEHYDE_DEHYDR_GLU"/>
    <property type="match status" value="1"/>
</dbReference>
<comment type="similarity">
    <text evidence="1 4">Belongs to the aldehyde dehydrogenase family.</text>
</comment>
<feature type="active site" evidence="3">
    <location>
        <position position="241"/>
    </location>
</feature>
<dbReference type="InterPro" id="IPR029510">
    <property type="entry name" value="Ald_DH_CS_GLU"/>
</dbReference>
<dbReference type="InterPro" id="IPR015590">
    <property type="entry name" value="Aldehyde_DH_dom"/>
</dbReference>
<sequence>MKAYKLLINGKLVEGRTTRGIINPATEEVFAQCPQADEALLNHAVASARSAFPGWAGRPLSERAGMLQRLADALEARRDDIALILTQEQGKPLGDAKGEIAGTVGYIRYIATLDLPPKVLKENEGERIVQHRAPLGVVGAITPWNMPLILLALKLAPGLLAGNTMIVKPAPTTPLTTLLIGELCAEIFPLGVVNTIVDDNDLGAVMTRHPSIAKIAFTGSTETGRKVMESAAGTLKRLTLELGGNDAALVLDDNDPDEVAEHLLRGATLNCGQVCLAIKRAYIPESLYDAVCDALAQRANAMVVGDGQDPATQMGPIQNRAQYKKVKGYLDIAKRDGNVIAGGELSKGPGYFVPPTIVRDIHDTSPLVSEEQFGPVLPVLVYRDVEDVLARINDSHWGLGGTIWGRDLERAYALAQRFESGTVWVNRHLNLQAEIPFSGAKQSGIGTEYGQEGLEEFTQRKVINMQLGA</sequence>
<dbReference type="InterPro" id="IPR016161">
    <property type="entry name" value="Ald_DH/histidinol_DH"/>
</dbReference>
<evidence type="ECO:0000256" key="2">
    <source>
        <dbReference type="ARBA" id="ARBA00023002"/>
    </source>
</evidence>
<name>A0A9X2X297_9GAMM</name>
<dbReference type="SUPFAM" id="SSF53720">
    <property type="entry name" value="ALDH-like"/>
    <property type="match status" value="1"/>
</dbReference>
<proteinExistence type="inferred from homology"/>
<dbReference type="RefSeq" id="WP_247640215.1">
    <property type="nucleotide sequence ID" value="NZ_JAHXCZ010000003.1"/>
</dbReference>
<evidence type="ECO:0000313" key="7">
    <source>
        <dbReference type="Proteomes" id="UP001145353"/>
    </source>
</evidence>
<dbReference type="InterPro" id="IPR044086">
    <property type="entry name" value="LUC3-like"/>
</dbReference>
<accession>A0A9X2X297</accession>
<evidence type="ECO:0000256" key="3">
    <source>
        <dbReference type="PROSITE-ProRule" id="PRU10007"/>
    </source>
</evidence>
<dbReference type="Gene3D" id="3.40.309.10">
    <property type="entry name" value="Aldehyde Dehydrogenase, Chain A, domain 2"/>
    <property type="match status" value="1"/>
</dbReference>
<dbReference type="PANTHER" id="PTHR11699">
    <property type="entry name" value="ALDEHYDE DEHYDROGENASE-RELATED"/>
    <property type="match status" value="1"/>
</dbReference>
<reference evidence="6" key="2">
    <citation type="journal article" date="2022" name="Syst. Appl. Microbiol.">
        <title>Chromohalobacter moromii sp. nov., a moderately halophilic bacterium isolated from lupine-based moromi fermentation.</title>
        <authorList>
            <person name="Lulf R.H."/>
            <person name="Hilgarth M."/>
            <person name="Ehrmann M.A."/>
        </authorList>
    </citation>
    <scope>NUCLEOTIDE SEQUENCE</scope>
    <source>
        <strain evidence="6">TMW 2.2304</strain>
    </source>
</reference>
<reference evidence="6" key="1">
    <citation type="submission" date="2021-07" db="EMBL/GenBank/DDBJ databases">
        <authorList>
            <person name="Luelf R.H."/>
        </authorList>
    </citation>
    <scope>NUCLEOTIDE SEQUENCE</scope>
    <source>
        <strain evidence="6">TMW 2.2304</strain>
    </source>
</reference>
<dbReference type="EMBL" id="JAHXDE010000003">
    <property type="protein sequence ID" value="MCT8505325.1"/>
    <property type="molecule type" value="Genomic_DNA"/>
</dbReference>
<evidence type="ECO:0000256" key="4">
    <source>
        <dbReference type="RuleBase" id="RU003345"/>
    </source>
</evidence>
<evidence type="ECO:0000313" key="6">
    <source>
        <dbReference type="EMBL" id="MCT8505325.1"/>
    </source>
</evidence>
<dbReference type="Gene3D" id="3.40.605.10">
    <property type="entry name" value="Aldehyde Dehydrogenase, Chain A, domain 1"/>
    <property type="match status" value="1"/>
</dbReference>
<dbReference type="CDD" id="cd07106">
    <property type="entry name" value="ALDH_AldA-AAD23400"/>
    <property type="match status" value="1"/>
</dbReference>
<protein>
    <submittedName>
        <fullName evidence="6">Aldehyde dehydrogenase family protein</fullName>
    </submittedName>
</protein>
<dbReference type="InterPro" id="IPR016162">
    <property type="entry name" value="Ald_DH_N"/>
</dbReference>
<organism evidence="6 7">
    <name type="scientific">Chromohalobacter moromii</name>
    <dbReference type="NCBI Taxonomy" id="2860329"/>
    <lineage>
        <taxon>Bacteria</taxon>
        <taxon>Pseudomonadati</taxon>
        <taxon>Pseudomonadota</taxon>
        <taxon>Gammaproteobacteria</taxon>
        <taxon>Oceanospirillales</taxon>
        <taxon>Halomonadaceae</taxon>
        <taxon>Chromohalobacter</taxon>
    </lineage>
</organism>
<dbReference type="InterPro" id="IPR016163">
    <property type="entry name" value="Ald_DH_C"/>
</dbReference>
<gene>
    <name evidence="6" type="ORF">KZO87_08035</name>
</gene>
<evidence type="ECO:0000256" key="1">
    <source>
        <dbReference type="ARBA" id="ARBA00009986"/>
    </source>
</evidence>
<keyword evidence="7" id="KW-1185">Reference proteome</keyword>
<feature type="domain" description="Aldehyde dehydrogenase" evidence="5">
    <location>
        <begin position="19"/>
        <end position="463"/>
    </location>
</feature>
<dbReference type="FunFam" id="3.40.605.10:FF:000007">
    <property type="entry name" value="NAD/NADP-dependent betaine aldehyde dehydrogenase"/>
    <property type="match status" value="1"/>
</dbReference>